<dbReference type="KEGG" id="amob:HG15A2_33200"/>
<protein>
    <recommendedName>
        <fullName evidence="4">TraB/GumN family protein</fullName>
    </recommendedName>
</protein>
<feature type="chain" id="PRO_5021854898" description="TraB/GumN family protein" evidence="1">
    <location>
        <begin position="43"/>
        <end position="332"/>
    </location>
</feature>
<dbReference type="Proteomes" id="UP000319852">
    <property type="component" value="Chromosome"/>
</dbReference>
<dbReference type="EMBL" id="CP036263">
    <property type="protein sequence ID" value="QDS99984.1"/>
    <property type="molecule type" value="Genomic_DNA"/>
</dbReference>
<gene>
    <name evidence="2" type="ORF">HG15A2_33200</name>
</gene>
<accession>A0A517MYN2</accession>
<evidence type="ECO:0000313" key="3">
    <source>
        <dbReference type="Proteomes" id="UP000319852"/>
    </source>
</evidence>
<sequence precursor="true">MGRENRSYYFHLLRRLASFRLAVRLLVAVLAATGLFAKQAHSQPPAAVKATGAKVESSEEAPKLGDQWVRLLEDKAGKPLAMQTAIVRYIPADEKEGAKPSRFVDLVGAVHIGDQSYYDALNKRFEEYDSVLYELVAPKGTVVQKGRGTSSAHPLGAVQNGMKNMLLVEHQLEQIDYTKPNFVHADFSPTEFSQKMASRDESFLTMFTKMMGASLAQQSQQAAQGQSTDAELFAAFFSKDRPRKLKIAMAKQFEGMETVMMGFAGPDGSTIITERNIRALDVLEKQLAEGKQRLAIFYGAGHLSDMHDRMEKRFKMVPISIEWLDAWDLKGK</sequence>
<name>A0A517MYN2_9BACT</name>
<evidence type="ECO:0000313" key="2">
    <source>
        <dbReference type="EMBL" id="QDS99984.1"/>
    </source>
</evidence>
<evidence type="ECO:0008006" key="4">
    <source>
        <dbReference type="Google" id="ProtNLM"/>
    </source>
</evidence>
<evidence type="ECO:0000256" key="1">
    <source>
        <dbReference type="SAM" id="SignalP"/>
    </source>
</evidence>
<dbReference type="PANTHER" id="PTHR35757">
    <property type="entry name" value="THERMOSOME SUBUNIT GAMMA"/>
    <property type="match status" value="1"/>
</dbReference>
<dbReference type="OrthoDB" id="249177at2"/>
<keyword evidence="3" id="KW-1185">Reference proteome</keyword>
<dbReference type="RefSeq" id="WP_145061156.1">
    <property type="nucleotide sequence ID" value="NZ_CP036263.1"/>
</dbReference>
<dbReference type="AlphaFoldDB" id="A0A517MYN2"/>
<proteinExistence type="predicted"/>
<reference evidence="2 3" key="1">
    <citation type="submission" date="2019-02" db="EMBL/GenBank/DDBJ databases">
        <title>Deep-cultivation of Planctomycetes and their phenomic and genomic characterization uncovers novel biology.</title>
        <authorList>
            <person name="Wiegand S."/>
            <person name="Jogler M."/>
            <person name="Boedeker C."/>
            <person name="Pinto D."/>
            <person name="Vollmers J."/>
            <person name="Rivas-Marin E."/>
            <person name="Kohn T."/>
            <person name="Peeters S.H."/>
            <person name="Heuer A."/>
            <person name="Rast P."/>
            <person name="Oberbeckmann S."/>
            <person name="Bunk B."/>
            <person name="Jeske O."/>
            <person name="Meyerdierks A."/>
            <person name="Storesund J.E."/>
            <person name="Kallscheuer N."/>
            <person name="Luecker S."/>
            <person name="Lage O.M."/>
            <person name="Pohl T."/>
            <person name="Merkel B.J."/>
            <person name="Hornburger P."/>
            <person name="Mueller R.-W."/>
            <person name="Bruemmer F."/>
            <person name="Labrenz M."/>
            <person name="Spormann A.M."/>
            <person name="Op den Camp H."/>
            <person name="Overmann J."/>
            <person name="Amann R."/>
            <person name="Jetten M.S.M."/>
            <person name="Mascher T."/>
            <person name="Medema M.H."/>
            <person name="Devos D.P."/>
            <person name="Kaster A.-K."/>
            <person name="Ovreas L."/>
            <person name="Rohde M."/>
            <person name="Galperin M.Y."/>
            <person name="Jogler C."/>
        </authorList>
    </citation>
    <scope>NUCLEOTIDE SEQUENCE [LARGE SCALE GENOMIC DNA]</scope>
    <source>
        <strain evidence="2 3">HG15A2</strain>
    </source>
</reference>
<organism evidence="2 3">
    <name type="scientific">Adhaeretor mobilis</name>
    <dbReference type="NCBI Taxonomy" id="1930276"/>
    <lineage>
        <taxon>Bacteria</taxon>
        <taxon>Pseudomonadati</taxon>
        <taxon>Planctomycetota</taxon>
        <taxon>Planctomycetia</taxon>
        <taxon>Pirellulales</taxon>
        <taxon>Lacipirellulaceae</taxon>
        <taxon>Adhaeretor</taxon>
    </lineage>
</organism>
<keyword evidence="1" id="KW-0732">Signal</keyword>
<feature type="signal peptide" evidence="1">
    <location>
        <begin position="1"/>
        <end position="42"/>
    </location>
</feature>
<dbReference type="PANTHER" id="PTHR35757:SF1">
    <property type="entry name" value="THERMOSOME SUBUNIT GAMMA"/>
    <property type="match status" value="1"/>
</dbReference>